<dbReference type="InterPro" id="IPR000192">
    <property type="entry name" value="Aminotrans_V_dom"/>
</dbReference>
<comment type="caution">
    <text evidence="8">The sequence shown here is derived from an EMBL/GenBank/DDBJ whole genome shotgun (WGS) entry which is preliminary data.</text>
</comment>
<dbReference type="EMBL" id="QREL01000002">
    <property type="protein sequence ID" value="REE26537.1"/>
    <property type="molecule type" value="Genomic_DNA"/>
</dbReference>
<evidence type="ECO:0000313" key="8">
    <source>
        <dbReference type="EMBL" id="REE26537.1"/>
    </source>
</evidence>
<dbReference type="CDD" id="cd06453">
    <property type="entry name" value="SufS_like"/>
    <property type="match status" value="1"/>
</dbReference>
<gene>
    <name evidence="8" type="ORF">C7452_1508</name>
</gene>
<evidence type="ECO:0000256" key="6">
    <source>
        <dbReference type="ARBA" id="ARBA00050776"/>
    </source>
</evidence>
<dbReference type="InterPro" id="IPR015424">
    <property type="entry name" value="PyrdxlP-dep_Trfase"/>
</dbReference>
<dbReference type="SUPFAM" id="SSF53383">
    <property type="entry name" value="PLP-dependent transferases"/>
    <property type="match status" value="1"/>
</dbReference>
<accession>A0A371NBY8</accession>
<dbReference type="Proteomes" id="UP000256864">
    <property type="component" value="Unassembled WGS sequence"/>
</dbReference>
<dbReference type="RefSeq" id="WP_170130328.1">
    <property type="nucleotide sequence ID" value="NZ_QREL01000002.1"/>
</dbReference>
<dbReference type="PANTHER" id="PTHR43586:SF8">
    <property type="entry name" value="CYSTEINE DESULFURASE 1, CHLOROPLASTIC"/>
    <property type="match status" value="1"/>
</dbReference>
<dbReference type="PANTHER" id="PTHR43586">
    <property type="entry name" value="CYSTEINE DESULFURASE"/>
    <property type="match status" value="1"/>
</dbReference>
<evidence type="ECO:0000256" key="2">
    <source>
        <dbReference type="ARBA" id="ARBA00010447"/>
    </source>
</evidence>
<keyword evidence="4" id="KW-0808">Transferase</keyword>
<feature type="domain" description="Aminotransferase class V" evidence="7">
    <location>
        <begin position="17"/>
        <end position="386"/>
    </location>
</feature>
<dbReference type="Pfam" id="PF00266">
    <property type="entry name" value="Aminotran_5"/>
    <property type="match status" value="1"/>
</dbReference>
<name>A0A371NBY8_9EURY</name>
<dbReference type="PIRSF" id="PIRSF005572">
    <property type="entry name" value="NifS"/>
    <property type="match status" value="1"/>
</dbReference>
<proteinExistence type="inferred from homology"/>
<dbReference type="EC" id="2.8.1.7" evidence="3"/>
<organism evidence="8 9">
    <name type="scientific">Methanothermobacter defluvii</name>
    <dbReference type="NCBI Taxonomy" id="49339"/>
    <lineage>
        <taxon>Archaea</taxon>
        <taxon>Methanobacteriati</taxon>
        <taxon>Methanobacteriota</taxon>
        <taxon>Methanomada group</taxon>
        <taxon>Methanobacteria</taxon>
        <taxon>Methanobacteriales</taxon>
        <taxon>Methanobacteriaceae</taxon>
        <taxon>Methanothermobacter</taxon>
    </lineage>
</organism>
<dbReference type="InterPro" id="IPR015422">
    <property type="entry name" value="PyrdxlP-dep_Trfase_small"/>
</dbReference>
<dbReference type="InterPro" id="IPR015421">
    <property type="entry name" value="PyrdxlP-dep_Trfase_major"/>
</dbReference>
<evidence type="ECO:0000259" key="7">
    <source>
        <dbReference type="Pfam" id="PF00266"/>
    </source>
</evidence>
<reference evidence="8 9" key="1">
    <citation type="submission" date="2018-07" db="EMBL/GenBank/DDBJ databases">
        <title>Genomic Encyclopedia of Type Strains, Phase IV (KMG-IV): sequencing the most valuable type-strain genomes for metagenomic binning, comparative biology and taxonomic classification.</title>
        <authorList>
            <person name="Goeker M."/>
        </authorList>
    </citation>
    <scope>NUCLEOTIDE SEQUENCE [LARGE SCALE GENOMIC DNA]</scope>
    <source>
        <strain evidence="8 9">DSM 7466</strain>
    </source>
</reference>
<dbReference type="AlphaFoldDB" id="A0A371NBY8"/>
<dbReference type="Gene3D" id="3.40.640.10">
    <property type="entry name" value="Type I PLP-dependent aspartate aminotransferase-like (Major domain)"/>
    <property type="match status" value="1"/>
</dbReference>
<comment type="catalytic activity">
    <reaction evidence="6">
        <text>(sulfur carrier)-H + L-cysteine = (sulfur carrier)-SH + L-alanine</text>
        <dbReference type="Rhea" id="RHEA:43892"/>
        <dbReference type="Rhea" id="RHEA-COMP:14737"/>
        <dbReference type="Rhea" id="RHEA-COMP:14739"/>
        <dbReference type="ChEBI" id="CHEBI:29917"/>
        <dbReference type="ChEBI" id="CHEBI:35235"/>
        <dbReference type="ChEBI" id="CHEBI:57972"/>
        <dbReference type="ChEBI" id="CHEBI:64428"/>
        <dbReference type="EC" id="2.8.1.7"/>
    </reaction>
</comment>
<keyword evidence="5" id="KW-0663">Pyridoxal phosphate</keyword>
<evidence type="ECO:0000256" key="1">
    <source>
        <dbReference type="ARBA" id="ARBA00001933"/>
    </source>
</evidence>
<dbReference type="InterPro" id="IPR016454">
    <property type="entry name" value="Cysteine_dSase"/>
</dbReference>
<sequence>MRTEDVRRDIPLLRDHVYLDAASTTPTPLPVVRAMTEYFEEYNANTGRGAYSLVLRATRKLQEAREKVAGFINASSDEIVFTKNTSEAINIVAGGLRFRKGDSVVVPNIEHHSNFLPWLRLRERGVDVRVVKADEGGVVDPGRIEDAVDETTRLVTVTHISNALGTVQDVEEIGRIAHDVGALYLVDAAQSIGHMEVDVRAIGADFAAFPGHKGTLGPVGTGFLYCSTDVQGELEPLMLGGGTVLDVSEDGYVLEDFPAKFEAGTLNIAGFIGLGASIDYMNRIGIRRIQKHGMKMTEELHATVSSIDGIECYGDPQNIYGILSFNINNMDPHDVAKILDETAGICVRSGHHCAIPAMKHLALHETGGTVRASIHYYNTSEEIQLLGETLEEIAGMG</sequence>
<dbReference type="InterPro" id="IPR010970">
    <property type="entry name" value="Cys_dSase_SufS"/>
</dbReference>
<evidence type="ECO:0000256" key="3">
    <source>
        <dbReference type="ARBA" id="ARBA00012239"/>
    </source>
</evidence>
<keyword evidence="8" id="KW-0456">Lyase</keyword>
<dbReference type="GO" id="GO:0030170">
    <property type="term" value="F:pyridoxal phosphate binding"/>
    <property type="evidence" value="ECO:0007669"/>
    <property type="project" value="InterPro"/>
</dbReference>
<evidence type="ECO:0000256" key="5">
    <source>
        <dbReference type="ARBA" id="ARBA00022898"/>
    </source>
</evidence>
<dbReference type="GO" id="GO:0016829">
    <property type="term" value="F:lyase activity"/>
    <property type="evidence" value="ECO:0007669"/>
    <property type="project" value="UniProtKB-KW"/>
</dbReference>
<dbReference type="GO" id="GO:0006534">
    <property type="term" value="P:cysteine metabolic process"/>
    <property type="evidence" value="ECO:0007669"/>
    <property type="project" value="InterPro"/>
</dbReference>
<dbReference type="Gene3D" id="3.90.1150.10">
    <property type="entry name" value="Aspartate Aminotransferase, domain 1"/>
    <property type="match status" value="1"/>
</dbReference>
<dbReference type="GO" id="GO:0031071">
    <property type="term" value="F:cysteine desulfurase activity"/>
    <property type="evidence" value="ECO:0007669"/>
    <property type="project" value="UniProtKB-EC"/>
</dbReference>
<keyword evidence="9" id="KW-1185">Reference proteome</keyword>
<comment type="similarity">
    <text evidence="2">Belongs to the class-V pyridoxal-phosphate-dependent aminotransferase family. Csd subfamily.</text>
</comment>
<comment type="cofactor">
    <cofactor evidence="1">
        <name>pyridoxal 5'-phosphate</name>
        <dbReference type="ChEBI" id="CHEBI:597326"/>
    </cofactor>
</comment>
<protein>
    <recommendedName>
        <fullName evidence="3">cysteine desulfurase</fullName>
        <ecNumber evidence="3">2.8.1.7</ecNumber>
    </recommendedName>
</protein>
<evidence type="ECO:0000256" key="4">
    <source>
        <dbReference type="ARBA" id="ARBA00022679"/>
    </source>
</evidence>
<evidence type="ECO:0000313" key="9">
    <source>
        <dbReference type="Proteomes" id="UP000256864"/>
    </source>
</evidence>